<name>A0A4R0NRP5_9SPHI</name>
<dbReference type="GO" id="GO:0016491">
    <property type="term" value="F:oxidoreductase activity"/>
    <property type="evidence" value="ECO:0007669"/>
    <property type="project" value="InterPro"/>
</dbReference>
<dbReference type="Proteomes" id="UP000293347">
    <property type="component" value="Unassembled WGS sequence"/>
</dbReference>
<accession>A0A4R0NRP5</accession>
<protein>
    <submittedName>
        <fullName evidence="3">Redoxin domain-containing protein</fullName>
    </submittedName>
</protein>
<dbReference type="GO" id="GO:0016209">
    <property type="term" value="F:antioxidant activity"/>
    <property type="evidence" value="ECO:0007669"/>
    <property type="project" value="InterPro"/>
</dbReference>
<dbReference type="RefSeq" id="WP_131592618.1">
    <property type="nucleotide sequence ID" value="NZ_SJSL01000001.1"/>
</dbReference>
<reference evidence="3 4" key="1">
    <citation type="submission" date="2019-02" db="EMBL/GenBank/DDBJ databases">
        <title>Pedobacter sp. RP-1-14 sp. nov., isolated from Arctic soil.</title>
        <authorList>
            <person name="Dahal R.H."/>
        </authorList>
    </citation>
    <scope>NUCLEOTIDE SEQUENCE [LARGE SCALE GENOMIC DNA]</scope>
    <source>
        <strain evidence="3 4">RP-1-14</strain>
    </source>
</reference>
<evidence type="ECO:0000256" key="1">
    <source>
        <dbReference type="SAM" id="SignalP"/>
    </source>
</evidence>
<dbReference type="Gene3D" id="3.40.30.10">
    <property type="entry name" value="Glutaredoxin"/>
    <property type="match status" value="1"/>
</dbReference>
<dbReference type="InterPro" id="IPR000866">
    <property type="entry name" value="AhpC/TSA"/>
</dbReference>
<dbReference type="AlphaFoldDB" id="A0A4R0NRP5"/>
<keyword evidence="4" id="KW-1185">Reference proteome</keyword>
<keyword evidence="1" id="KW-0732">Signal</keyword>
<gene>
    <name evidence="3" type="ORF">EZ437_01695</name>
</gene>
<evidence type="ECO:0000259" key="2">
    <source>
        <dbReference type="Pfam" id="PF00578"/>
    </source>
</evidence>
<organism evidence="3 4">
    <name type="scientific">Pedobacter psychroterrae</name>
    <dbReference type="NCBI Taxonomy" id="2530453"/>
    <lineage>
        <taxon>Bacteria</taxon>
        <taxon>Pseudomonadati</taxon>
        <taxon>Bacteroidota</taxon>
        <taxon>Sphingobacteriia</taxon>
        <taxon>Sphingobacteriales</taxon>
        <taxon>Sphingobacteriaceae</taxon>
        <taxon>Pedobacter</taxon>
    </lineage>
</organism>
<dbReference type="SUPFAM" id="SSF52833">
    <property type="entry name" value="Thioredoxin-like"/>
    <property type="match status" value="1"/>
</dbReference>
<evidence type="ECO:0000313" key="3">
    <source>
        <dbReference type="EMBL" id="TCD02728.1"/>
    </source>
</evidence>
<dbReference type="InterPro" id="IPR050553">
    <property type="entry name" value="Thioredoxin_ResA/DsbE_sf"/>
</dbReference>
<dbReference type="PANTHER" id="PTHR42852:SF13">
    <property type="entry name" value="PROTEIN DIPZ"/>
    <property type="match status" value="1"/>
</dbReference>
<feature type="chain" id="PRO_5020997342" evidence="1">
    <location>
        <begin position="28"/>
        <end position="431"/>
    </location>
</feature>
<evidence type="ECO:0000313" key="4">
    <source>
        <dbReference type="Proteomes" id="UP000293347"/>
    </source>
</evidence>
<dbReference type="OrthoDB" id="1118217at2"/>
<dbReference type="InterPro" id="IPR036249">
    <property type="entry name" value="Thioredoxin-like_sf"/>
</dbReference>
<dbReference type="Pfam" id="PF00578">
    <property type="entry name" value="AhpC-TSA"/>
    <property type="match status" value="1"/>
</dbReference>
<feature type="signal peptide" evidence="1">
    <location>
        <begin position="1"/>
        <end position="27"/>
    </location>
</feature>
<feature type="domain" description="Alkyl hydroperoxide reductase subunit C/ Thiol specific antioxidant" evidence="2">
    <location>
        <begin position="35"/>
        <end position="129"/>
    </location>
</feature>
<proteinExistence type="predicted"/>
<dbReference type="PANTHER" id="PTHR42852">
    <property type="entry name" value="THIOL:DISULFIDE INTERCHANGE PROTEIN DSBE"/>
    <property type="match status" value="1"/>
</dbReference>
<sequence>MKTRNINFFKTLLSLAVMVMLCAKGMAGDAETPAIGSKVPNLMLQKILNYQGTHTNLYDLKGKSVLFDFGTTSCKPCLEALTLLDSIQHQQNGKIQIFMVTFEKKEVVEAFLKKRPNMKIPIIVEDTLLSNTFKHKSFPHEVWIDQHKVVKAYTGSSQISFKNVFSLINGEKLDWPVKMDLDYDVSSPMVVLNNESFDPKSLPKSVLFQSTLTGRAQGVDYSIYKETVDSLSGNIRISIINLSIIELYLKLSDRVWYFGFPASHVITDNGRKSRYFHDKSFGSKESWRENNTYCYEAIFPINLTKEERKEMIWSDLSRYFNINVSIRQEIMPCWIIKKLDTGPITPPMPSGEKGTPISSFVKNMNWIYSNPPVINETGSGSSGAGNIRLNVPDEVLRHFDPLRACLNKQGFDLIKGERKIEVCMIKDLSVL</sequence>
<dbReference type="EMBL" id="SJSL01000001">
    <property type="protein sequence ID" value="TCD02728.1"/>
    <property type="molecule type" value="Genomic_DNA"/>
</dbReference>
<comment type="caution">
    <text evidence="3">The sequence shown here is derived from an EMBL/GenBank/DDBJ whole genome shotgun (WGS) entry which is preliminary data.</text>
</comment>